<keyword evidence="3" id="KW-1185">Reference proteome</keyword>
<evidence type="ECO:0000313" key="3">
    <source>
        <dbReference type="Proteomes" id="UP000299102"/>
    </source>
</evidence>
<protein>
    <submittedName>
        <fullName evidence="2">Uncharacterized protein</fullName>
    </submittedName>
</protein>
<feature type="region of interest" description="Disordered" evidence="1">
    <location>
        <begin position="1"/>
        <end position="46"/>
    </location>
</feature>
<dbReference type="Proteomes" id="UP000299102">
    <property type="component" value="Unassembled WGS sequence"/>
</dbReference>
<reference evidence="2 3" key="1">
    <citation type="journal article" date="2019" name="Commun. Biol.">
        <title>The bagworm genome reveals a unique fibroin gene that provides high tensile strength.</title>
        <authorList>
            <person name="Kono N."/>
            <person name="Nakamura H."/>
            <person name="Ohtoshi R."/>
            <person name="Tomita M."/>
            <person name="Numata K."/>
            <person name="Arakawa K."/>
        </authorList>
    </citation>
    <scope>NUCLEOTIDE SEQUENCE [LARGE SCALE GENOMIC DNA]</scope>
</reference>
<gene>
    <name evidence="2" type="ORF">EVAR_76834_1</name>
</gene>
<evidence type="ECO:0000313" key="2">
    <source>
        <dbReference type="EMBL" id="GBP80249.1"/>
    </source>
</evidence>
<proteinExistence type="predicted"/>
<dbReference type="EMBL" id="BGZK01001453">
    <property type="protein sequence ID" value="GBP80249.1"/>
    <property type="molecule type" value="Genomic_DNA"/>
</dbReference>
<comment type="caution">
    <text evidence="2">The sequence shown here is derived from an EMBL/GenBank/DDBJ whole genome shotgun (WGS) entry which is preliminary data.</text>
</comment>
<name>A0A4C1Z058_EUMVA</name>
<dbReference type="AlphaFoldDB" id="A0A4C1Z058"/>
<accession>A0A4C1Z058</accession>
<sequence>MHTVDECRAGVRVGDARRHRPPVDSGPAGEGISDNSGGLLPPPSALLSLHQHTPLSIGYSIPTQEAG</sequence>
<evidence type="ECO:0000256" key="1">
    <source>
        <dbReference type="SAM" id="MobiDB-lite"/>
    </source>
</evidence>
<organism evidence="2 3">
    <name type="scientific">Eumeta variegata</name>
    <name type="common">Bagworm moth</name>
    <name type="synonym">Eumeta japonica</name>
    <dbReference type="NCBI Taxonomy" id="151549"/>
    <lineage>
        <taxon>Eukaryota</taxon>
        <taxon>Metazoa</taxon>
        <taxon>Ecdysozoa</taxon>
        <taxon>Arthropoda</taxon>
        <taxon>Hexapoda</taxon>
        <taxon>Insecta</taxon>
        <taxon>Pterygota</taxon>
        <taxon>Neoptera</taxon>
        <taxon>Endopterygota</taxon>
        <taxon>Lepidoptera</taxon>
        <taxon>Glossata</taxon>
        <taxon>Ditrysia</taxon>
        <taxon>Tineoidea</taxon>
        <taxon>Psychidae</taxon>
        <taxon>Oiketicinae</taxon>
        <taxon>Eumeta</taxon>
    </lineage>
</organism>